<proteinExistence type="predicted"/>
<evidence type="ECO:0000313" key="2">
    <source>
        <dbReference type="Proteomes" id="UP001552299"/>
    </source>
</evidence>
<comment type="caution">
    <text evidence="1">The sequence shown here is derived from an EMBL/GenBank/DDBJ whole genome shotgun (WGS) entry which is preliminary data.</text>
</comment>
<name>A0ABD0UW89_DENTH</name>
<dbReference type="Proteomes" id="UP001552299">
    <property type="component" value="Unassembled WGS sequence"/>
</dbReference>
<reference evidence="1 2" key="1">
    <citation type="journal article" date="2024" name="Plant Biotechnol. J.">
        <title>Dendrobium thyrsiflorum genome and its molecular insights into genes involved in important horticultural traits.</title>
        <authorList>
            <person name="Chen B."/>
            <person name="Wang J.Y."/>
            <person name="Zheng P.J."/>
            <person name="Li K.L."/>
            <person name="Liang Y.M."/>
            <person name="Chen X.F."/>
            <person name="Zhang C."/>
            <person name="Zhao X."/>
            <person name="He X."/>
            <person name="Zhang G.Q."/>
            <person name="Liu Z.J."/>
            <person name="Xu Q."/>
        </authorList>
    </citation>
    <scope>NUCLEOTIDE SEQUENCE [LARGE SCALE GENOMIC DNA]</scope>
    <source>
        <strain evidence="1">GZMU011</strain>
    </source>
</reference>
<dbReference type="EMBL" id="JANQDX010000011">
    <property type="protein sequence ID" value="KAL0916700.1"/>
    <property type="molecule type" value="Genomic_DNA"/>
</dbReference>
<dbReference type="AlphaFoldDB" id="A0ABD0UW89"/>
<protein>
    <submittedName>
        <fullName evidence="1">Uncharacterized protein</fullName>
    </submittedName>
</protein>
<accession>A0ABD0UW89</accession>
<gene>
    <name evidence="1" type="ORF">M5K25_014229</name>
</gene>
<evidence type="ECO:0000313" key="1">
    <source>
        <dbReference type="EMBL" id="KAL0916700.1"/>
    </source>
</evidence>
<keyword evidence="2" id="KW-1185">Reference proteome</keyword>
<sequence>MDDLLAMEVSETGEDLVGDLGKEAFRRYLFAIEGSAIHKLEEDLDLTGVVVHAVASDHEGVVGRSKDLDLAADLAAYCLFMVSVDDFECEDSTSGAVADHINRAAAAAADAADAFEVGEAWGGEGLTDRGRRSRNGV</sequence>
<organism evidence="1 2">
    <name type="scientific">Dendrobium thyrsiflorum</name>
    <name type="common">Pinecone-like raceme dendrobium</name>
    <name type="synonym">Orchid</name>
    <dbReference type="NCBI Taxonomy" id="117978"/>
    <lineage>
        <taxon>Eukaryota</taxon>
        <taxon>Viridiplantae</taxon>
        <taxon>Streptophyta</taxon>
        <taxon>Embryophyta</taxon>
        <taxon>Tracheophyta</taxon>
        <taxon>Spermatophyta</taxon>
        <taxon>Magnoliopsida</taxon>
        <taxon>Liliopsida</taxon>
        <taxon>Asparagales</taxon>
        <taxon>Orchidaceae</taxon>
        <taxon>Epidendroideae</taxon>
        <taxon>Malaxideae</taxon>
        <taxon>Dendrobiinae</taxon>
        <taxon>Dendrobium</taxon>
    </lineage>
</organism>